<comment type="caution">
    <text evidence="2">The sequence shown here is derived from an EMBL/GenBank/DDBJ whole genome shotgun (WGS) entry which is preliminary data.</text>
</comment>
<keyword evidence="3" id="KW-1185">Reference proteome</keyword>
<sequence>MEKKGNVEIPAPRSQRSRPPTLIQGRDQTKDKLVTLLAISQFPKKWVAPLLVMVATPTLIGP</sequence>
<evidence type="ECO:0000313" key="3">
    <source>
        <dbReference type="Proteomes" id="UP000634136"/>
    </source>
</evidence>
<evidence type="ECO:0000256" key="1">
    <source>
        <dbReference type="SAM" id="MobiDB-lite"/>
    </source>
</evidence>
<evidence type="ECO:0000313" key="2">
    <source>
        <dbReference type="EMBL" id="KAF7843916.1"/>
    </source>
</evidence>
<dbReference type="Proteomes" id="UP000634136">
    <property type="component" value="Unassembled WGS sequence"/>
</dbReference>
<name>A0A835CJT7_9FABA</name>
<dbReference type="AlphaFoldDB" id="A0A835CJT7"/>
<accession>A0A835CJT7</accession>
<protein>
    <submittedName>
        <fullName evidence="2">Uncharacterized protein</fullName>
    </submittedName>
</protein>
<organism evidence="2 3">
    <name type="scientific">Senna tora</name>
    <dbReference type="NCBI Taxonomy" id="362788"/>
    <lineage>
        <taxon>Eukaryota</taxon>
        <taxon>Viridiplantae</taxon>
        <taxon>Streptophyta</taxon>
        <taxon>Embryophyta</taxon>
        <taxon>Tracheophyta</taxon>
        <taxon>Spermatophyta</taxon>
        <taxon>Magnoliopsida</taxon>
        <taxon>eudicotyledons</taxon>
        <taxon>Gunneridae</taxon>
        <taxon>Pentapetalae</taxon>
        <taxon>rosids</taxon>
        <taxon>fabids</taxon>
        <taxon>Fabales</taxon>
        <taxon>Fabaceae</taxon>
        <taxon>Caesalpinioideae</taxon>
        <taxon>Cassia clade</taxon>
        <taxon>Senna</taxon>
    </lineage>
</organism>
<proteinExistence type="predicted"/>
<feature type="region of interest" description="Disordered" evidence="1">
    <location>
        <begin position="1"/>
        <end position="27"/>
    </location>
</feature>
<gene>
    <name evidence="2" type="ORF">G2W53_000821</name>
</gene>
<dbReference type="EMBL" id="JAAIUW010000001">
    <property type="protein sequence ID" value="KAF7843916.1"/>
    <property type="molecule type" value="Genomic_DNA"/>
</dbReference>
<reference evidence="2" key="1">
    <citation type="submission" date="2020-09" db="EMBL/GenBank/DDBJ databases">
        <title>Genome-Enabled Discovery of Anthraquinone Biosynthesis in Senna tora.</title>
        <authorList>
            <person name="Kang S.-H."/>
            <person name="Pandey R.P."/>
            <person name="Lee C.-M."/>
            <person name="Sim J.-S."/>
            <person name="Jeong J.-T."/>
            <person name="Choi B.-S."/>
            <person name="Jung M."/>
            <person name="Ginzburg D."/>
            <person name="Zhao K."/>
            <person name="Won S.Y."/>
            <person name="Oh T.-J."/>
            <person name="Yu Y."/>
            <person name="Kim N.-H."/>
            <person name="Lee O.R."/>
            <person name="Lee T.-H."/>
            <person name="Bashyal P."/>
            <person name="Kim T.-S."/>
            <person name="Lee W.-H."/>
            <person name="Kawkins C."/>
            <person name="Kim C.-K."/>
            <person name="Kim J.S."/>
            <person name="Ahn B.O."/>
            <person name="Rhee S.Y."/>
            <person name="Sohng J.K."/>
        </authorList>
    </citation>
    <scope>NUCLEOTIDE SEQUENCE</scope>
    <source>
        <tissue evidence="2">Leaf</tissue>
    </source>
</reference>